<protein>
    <submittedName>
        <fullName evidence="1">Uncharacterized protein</fullName>
    </submittedName>
</protein>
<dbReference type="EMBL" id="WIXP02000002">
    <property type="protein sequence ID" value="KAF6215301.1"/>
    <property type="molecule type" value="Genomic_DNA"/>
</dbReference>
<proteinExistence type="predicted"/>
<organism evidence="1 2">
    <name type="scientific">Apolygus lucorum</name>
    <name type="common">Small green plant bug</name>
    <name type="synonym">Lygocoris lucorum</name>
    <dbReference type="NCBI Taxonomy" id="248454"/>
    <lineage>
        <taxon>Eukaryota</taxon>
        <taxon>Metazoa</taxon>
        <taxon>Ecdysozoa</taxon>
        <taxon>Arthropoda</taxon>
        <taxon>Hexapoda</taxon>
        <taxon>Insecta</taxon>
        <taxon>Pterygota</taxon>
        <taxon>Neoptera</taxon>
        <taxon>Paraneoptera</taxon>
        <taxon>Hemiptera</taxon>
        <taxon>Heteroptera</taxon>
        <taxon>Panheteroptera</taxon>
        <taxon>Cimicomorpha</taxon>
        <taxon>Miridae</taxon>
        <taxon>Mirini</taxon>
        <taxon>Apolygus</taxon>
    </lineage>
</organism>
<accession>A0A6A4KHS7</accession>
<sequence length="94" mass="10210">MNFNHLQIHDKAKLEAKLTQSRAAVNSSAAEAKFAEVIKAIEDLQQQIASTAAKIQASASSLEKTIPNKVVCTLNKQVKLKQAKEVLEAKLPKA</sequence>
<evidence type="ECO:0000313" key="1">
    <source>
        <dbReference type="EMBL" id="KAF6215301.1"/>
    </source>
</evidence>
<reference evidence="1" key="1">
    <citation type="journal article" date="2021" name="Mol. Ecol. Resour.">
        <title>Apolygus lucorum genome provides insights into omnivorousness and mesophyll feeding.</title>
        <authorList>
            <person name="Liu Y."/>
            <person name="Liu H."/>
            <person name="Wang H."/>
            <person name="Huang T."/>
            <person name="Liu B."/>
            <person name="Yang B."/>
            <person name="Yin L."/>
            <person name="Li B."/>
            <person name="Zhang Y."/>
            <person name="Zhang S."/>
            <person name="Jiang F."/>
            <person name="Zhang X."/>
            <person name="Ren Y."/>
            <person name="Wang B."/>
            <person name="Wang S."/>
            <person name="Lu Y."/>
            <person name="Wu K."/>
            <person name="Fan W."/>
            <person name="Wang G."/>
        </authorList>
    </citation>
    <scope>NUCLEOTIDE SEQUENCE</scope>
    <source>
        <strain evidence="1">12Hb</strain>
    </source>
</reference>
<dbReference type="AlphaFoldDB" id="A0A6A4KHS7"/>
<name>A0A6A4KHS7_APOLU</name>
<evidence type="ECO:0000313" key="2">
    <source>
        <dbReference type="Proteomes" id="UP000466442"/>
    </source>
</evidence>
<dbReference type="Proteomes" id="UP000466442">
    <property type="component" value="Unassembled WGS sequence"/>
</dbReference>
<gene>
    <name evidence="1" type="ORF">GE061_010053</name>
</gene>
<keyword evidence="2" id="KW-1185">Reference proteome</keyword>
<comment type="caution">
    <text evidence="1">The sequence shown here is derived from an EMBL/GenBank/DDBJ whole genome shotgun (WGS) entry which is preliminary data.</text>
</comment>